<feature type="domain" description="Inositol polyphosphate-related phosphatase" evidence="1">
    <location>
        <begin position="2"/>
        <end position="100"/>
    </location>
</feature>
<name>A0A146M0T3_LYGHE</name>
<dbReference type="GO" id="GO:0004439">
    <property type="term" value="F:phosphatidylinositol-4,5-bisphosphate 5-phosphatase activity"/>
    <property type="evidence" value="ECO:0007669"/>
    <property type="project" value="TreeGrafter"/>
</dbReference>
<dbReference type="EMBL" id="GDHC01005764">
    <property type="protein sequence ID" value="JAQ12865.1"/>
    <property type="molecule type" value="Transcribed_RNA"/>
</dbReference>
<dbReference type="EMBL" id="GDHC01001696">
    <property type="protein sequence ID" value="JAQ16933.1"/>
    <property type="molecule type" value="Transcribed_RNA"/>
</dbReference>
<reference evidence="2" key="1">
    <citation type="journal article" date="2016" name="Gigascience">
        <title>De novo construction of an expanded transcriptome assembly for the western tarnished plant bug, Lygus hesperus.</title>
        <authorList>
            <person name="Tassone E.E."/>
            <person name="Geib S.M."/>
            <person name="Hall B."/>
            <person name="Fabrick J.A."/>
            <person name="Brent C.S."/>
            <person name="Hull J.J."/>
        </authorList>
    </citation>
    <scope>NUCLEOTIDE SEQUENCE</scope>
</reference>
<dbReference type="GO" id="GO:0046856">
    <property type="term" value="P:phosphatidylinositol dephosphorylation"/>
    <property type="evidence" value="ECO:0007669"/>
    <property type="project" value="InterPro"/>
</dbReference>
<proteinExistence type="predicted"/>
<dbReference type="Pfam" id="PF22669">
    <property type="entry name" value="Exo_endo_phos2"/>
    <property type="match status" value="1"/>
</dbReference>
<dbReference type="SUPFAM" id="SSF56219">
    <property type="entry name" value="DNase I-like"/>
    <property type="match status" value="1"/>
</dbReference>
<sequence length="100" mass="10879">MGQIHMHLFIRNRLHPLVDIIQVAKAVEATGVANVGTNKGGTCVAIDIMGCSFAFISSHLAAHTEALERRNRDAGNVLTGIILKGNNNLSIIQSFTHIFW</sequence>
<dbReference type="Gene3D" id="3.60.10.10">
    <property type="entry name" value="Endonuclease/exonuclease/phosphatase"/>
    <property type="match status" value="1"/>
</dbReference>
<protein>
    <submittedName>
        <fullName evidence="2">Phosphatidylinositol 3,4,5-trisphosphate 5-phosphatase 2A</fullName>
    </submittedName>
</protein>
<dbReference type="InterPro" id="IPR036691">
    <property type="entry name" value="Endo/exonu/phosph_ase_sf"/>
</dbReference>
<dbReference type="InterPro" id="IPR046985">
    <property type="entry name" value="IP5"/>
</dbReference>
<evidence type="ECO:0000313" key="2">
    <source>
        <dbReference type="EMBL" id="JAQ12865.1"/>
    </source>
</evidence>
<dbReference type="PANTHER" id="PTHR11200">
    <property type="entry name" value="INOSITOL 5-PHOSPHATASE"/>
    <property type="match status" value="1"/>
</dbReference>
<gene>
    <name evidence="2" type="primary">inppl1a_3</name>
    <name evidence="3" type="synonym">inppl1a_0</name>
    <name evidence="3" type="ORF">g.18952</name>
    <name evidence="2" type="ORF">g.18956</name>
</gene>
<dbReference type="AlphaFoldDB" id="A0A146M0T3"/>
<evidence type="ECO:0000259" key="1">
    <source>
        <dbReference type="Pfam" id="PF22669"/>
    </source>
</evidence>
<dbReference type="InterPro" id="IPR000300">
    <property type="entry name" value="IPPc"/>
</dbReference>
<accession>A0A146M0T3</accession>
<evidence type="ECO:0000313" key="3">
    <source>
        <dbReference type="EMBL" id="JAQ16933.1"/>
    </source>
</evidence>
<organism evidence="2">
    <name type="scientific">Lygus hesperus</name>
    <name type="common">Western plant bug</name>
    <dbReference type="NCBI Taxonomy" id="30085"/>
    <lineage>
        <taxon>Eukaryota</taxon>
        <taxon>Metazoa</taxon>
        <taxon>Ecdysozoa</taxon>
        <taxon>Arthropoda</taxon>
        <taxon>Hexapoda</taxon>
        <taxon>Insecta</taxon>
        <taxon>Pterygota</taxon>
        <taxon>Neoptera</taxon>
        <taxon>Paraneoptera</taxon>
        <taxon>Hemiptera</taxon>
        <taxon>Heteroptera</taxon>
        <taxon>Panheteroptera</taxon>
        <taxon>Cimicomorpha</taxon>
        <taxon>Miridae</taxon>
        <taxon>Mirini</taxon>
        <taxon>Lygus</taxon>
    </lineage>
</organism>